<dbReference type="PANTHER" id="PTHR30251:SF2">
    <property type="entry name" value="FIMBRIAL CHAPERONE YADV-RELATED"/>
    <property type="match status" value="1"/>
</dbReference>
<protein>
    <submittedName>
        <fullName evidence="12">Chaperone protein EcpD</fullName>
    </submittedName>
</protein>
<keyword evidence="7" id="KW-0393">Immunoglobulin domain</keyword>
<comment type="subcellular location">
    <subcellularLocation>
        <location evidence="1 8">Periplasm</location>
    </subcellularLocation>
</comment>
<dbReference type="PANTHER" id="PTHR30251">
    <property type="entry name" value="PILUS ASSEMBLY CHAPERONE"/>
    <property type="match status" value="1"/>
</dbReference>
<evidence type="ECO:0000256" key="1">
    <source>
        <dbReference type="ARBA" id="ARBA00004418"/>
    </source>
</evidence>
<dbReference type="SUPFAM" id="SSF49354">
    <property type="entry name" value="PapD-like"/>
    <property type="match status" value="1"/>
</dbReference>
<gene>
    <name evidence="12" type="primary">ecpD_1</name>
    <name evidence="12" type="ORF">IEC33019_0948</name>
</gene>
<dbReference type="GO" id="GO:0030288">
    <property type="term" value="C:outer membrane-bounded periplasmic space"/>
    <property type="evidence" value="ECO:0007669"/>
    <property type="project" value="InterPro"/>
</dbReference>
<comment type="similarity">
    <text evidence="2 8">Belongs to the periplasmic pilus chaperone family.</text>
</comment>
<evidence type="ECO:0000259" key="10">
    <source>
        <dbReference type="Pfam" id="PF00345"/>
    </source>
</evidence>
<proteinExistence type="inferred from homology"/>
<keyword evidence="3" id="KW-1029">Fimbrium biogenesis</keyword>
<dbReference type="SUPFAM" id="SSF49584">
    <property type="entry name" value="Periplasmic chaperone C-domain"/>
    <property type="match status" value="1"/>
</dbReference>
<feature type="chain" id="PRO_5008536480" evidence="9">
    <location>
        <begin position="26"/>
        <end position="244"/>
    </location>
</feature>
<keyword evidence="6 8" id="KW-0143">Chaperone</keyword>
<dbReference type="InterPro" id="IPR018046">
    <property type="entry name" value="Pili_assmbl_chaperone_CS"/>
</dbReference>
<dbReference type="PROSITE" id="PS00635">
    <property type="entry name" value="PILI_CHAPERONE"/>
    <property type="match status" value="1"/>
</dbReference>
<accession>A0A1B2F353</accession>
<organism evidence="12">
    <name type="scientific">Pseudomonas putida</name>
    <name type="common">Arthrobacter siderocapsulatus</name>
    <dbReference type="NCBI Taxonomy" id="303"/>
    <lineage>
        <taxon>Bacteria</taxon>
        <taxon>Pseudomonadati</taxon>
        <taxon>Pseudomonadota</taxon>
        <taxon>Gammaproteobacteria</taxon>
        <taxon>Pseudomonadales</taxon>
        <taxon>Pseudomonadaceae</taxon>
        <taxon>Pseudomonas</taxon>
    </lineage>
</organism>
<feature type="domain" description="Pili assembly chaperone C-terminal" evidence="11">
    <location>
        <begin position="171"/>
        <end position="232"/>
    </location>
</feature>
<reference evidence="12" key="1">
    <citation type="submission" date="2016-07" db="EMBL/GenBank/DDBJ databases">
        <title>New class B carbapenemase carried by novel plasmid in Pseudomonas putida enviromental strain in eastern Amazonia.</title>
        <authorList>
            <person name="Souza C.O."/>
            <person name="Lima K.V."/>
            <person name="Brasiliense D.M."/>
            <person name="Perez-Chaparro P.J."/>
            <person name="Mamizuka E.M."/>
            <person name="Lima M.O."/>
            <person name="Lima L.N."/>
            <person name="McCulloch J.A."/>
        </authorList>
    </citation>
    <scope>NUCLEOTIDE SEQUENCE [LARGE SCALE GENOMIC DNA]</scope>
    <source>
        <strain evidence="12">IEC33019</strain>
    </source>
</reference>
<evidence type="ECO:0000256" key="5">
    <source>
        <dbReference type="ARBA" id="ARBA00022764"/>
    </source>
</evidence>
<keyword evidence="5" id="KW-0574">Periplasm</keyword>
<feature type="domain" description="Pili assembly chaperone N-terminal" evidence="10">
    <location>
        <begin position="26"/>
        <end position="144"/>
    </location>
</feature>
<dbReference type="PRINTS" id="PR00969">
    <property type="entry name" value="CHAPERONPILI"/>
</dbReference>
<dbReference type="Pfam" id="PF02753">
    <property type="entry name" value="PapD_C"/>
    <property type="match status" value="1"/>
</dbReference>
<evidence type="ECO:0000256" key="2">
    <source>
        <dbReference type="ARBA" id="ARBA00007399"/>
    </source>
</evidence>
<dbReference type="InterPro" id="IPR013783">
    <property type="entry name" value="Ig-like_fold"/>
</dbReference>
<dbReference type="Pfam" id="PF00345">
    <property type="entry name" value="PapD_N"/>
    <property type="match status" value="1"/>
</dbReference>
<dbReference type="InterPro" id="IPR016147">
    <property type="entry name" value="Pili_assmbl_chaperone_N"/>
</dbReference>
<dbReference type="Gene3D" id="2.60.40.10">
    <property type="entry name" value="Immunoglobulins"/>
    <property type="match status" value="2"/>
</dbReference>
<evidence type="ECO:0000256" key="9">
    <source>
        <dbReference type="SAM" id="SignalP"/>
    </source>
</evidence>
<dbReference type="InterPro" id="IPR001829">
    <property type="entry name" value="Pili_assmbl_chaperone_bac"/>
</dbReference>
<dbReference type="InterPro" id="IPR050643">
    <property type="entry name" value="Periplasmic_pilus_chap"/>
</dbReference>
<dbReference type="InterPro" id="IPR008962">
    <property type="entry name" value="PapD-like_sf"/>
</dbReference>
<evidence type="ECO:0000256" key="7">
    <source>
        <dbReference type="ARBA" id="ARBA00023319"/>
    </source>
</evidence>
<evidence type="ECO:0000313" key="12">
    <source>
        <dbReference type="EMBL" id="ANY86523.1"/>
    </source>
</evidence>
<feature type="signal peptide" evidence="9">
    <location>
        <begin position="1"/>
        <end position="25"/>
    </location>
</feature>
<dbReference type="AlphaFoldDB" id="A0A1B2F353"/>
<evidence type="ECO:0000256" key="3">
    <source>
        <dbReference type="ARBA" id="ARBA00022558"/>
    </source>
</evidence>
<dbReference type="InterPro" id="IPR036316">
    <property type="entry name" value="Pili_assmbl_chap_C_dom_sf"/>
</dbReference>
<evidence type="ECO:0000256" key="8">
    <source>
        <dbReference type="RuleBase" id="RU003918"/>
    </source>
</evidence>
<evidence type="ECO:0000256" key="6">
    <source>
        <dbReference type="ARBA" id="ARBA00023186"/>
    </source>
</evidence>
<evidence type="ECO:0000259" key="11">
    <source>
        <dbReference type="Pfam" id="PF02753"/>
    </source>
</evidence>
<name>A0A1B2F353_PSEPU</name>
<evidence type="ECO:0000256" key="4">
    <source>
        <dbReference type="ARBA" id="ARBA00022729"/>
    </source>
</evidence>
<dbReference type="EMBL" id="CP016634">
    <property type="protein sequence ID" value="ANY86523.1"/>
    <property type="molecule type" value="Genomic_DNA"/>
</dbReference>
<dbReference type="InterPro" id="IPR016148">
    <property type="entry name" value="Pili_assmbl_chaperone_C"/>
</dbReference>
<sequence length="244" mass="26965">MFVQLNALRRWALLAIWLSCADASASVVISSTRVVYPADQTEITLKLSNEGRNPSLVQAWIDEGPAQTDAQTLQAPFSLVPSLFRLDPGKGQSLRLFHTGETMPEDRESLYWLNVLDVPPKGAGNSLQVSLRTRIKLFYRPTKLPGNVAEAHQTLRWRVLRHGGGGVLQADNPSPYFVNLAKLEVHQGSQVLDLEPGHIAPFSNTRFNAPGLKVGGAVEVRYAFIDDYGAVHERPEAVSLEWTN</sequence>
<keyword evidence="4 9" id="KW-0732">Signal</keyword>
<dbReference type="GO" id="GO:0071555">
    <property type="term" value="P:cell wall organization"/>
    <property type="evidence" value="ECO:0007669"/>
    <property type="project" value="InterPro"/>
</dbReference>
<dbReference type="RefSeq" id="WP_070091597.1">
    <property type="nucleotide sequence ID" value="NZ_CP016634.1"/>
</dbReference>